<dbReference type="Pfam" id="PF00196">
    <property type="entry name" value="GerE"/>
    <property type="match status" value="1"/>
</dbReference>
<evidence type="ECO:0000313" key="7">
    <source>
        <dbReference type="Proteomes" id="UP000460272"/>
    </source>
</evidence>
<keyword evidence="2" id="KW-0238">DNA-binding</keyword>
<dbReference type="RefSeq" id="WP_145860735.1">
    <property type="nucleotide sequence ID" value="NZ_RPFW01000008.1"/>
</dbReference>
<feature type="region of interest" description="Disordered" evidence="4">
    <location>
        <begin position="1"/>
        <end position="23"/>
    </location>
</feature>
<dbReference type="InterPro" id="IPR036388">
    <property type="entry name" value="WH-like_DNA-bd_sf"/>
</dbReference>
<dbReference type="GO" id="GO:0003677">
    <property type="term" value="F:DNA binding"/>
    <property type="evidence" value="ECO:0007669"/>
    <property type="project" value="UniProtKB-KW"/>
</dbReference>
<keyword evidence="1" id="KW-0805">Transcription regulation</keyword>
<dbReference type="SUPFAM" id="SSF46894">
    <property type="entry name" value="C-terminal effector domain of the bipartite response regulators"/>
    <property type="match status" value="1"/>
</dbReference>
<dbReference type="InterPro" id="IPR016032">
    <property type="entry name" value="Sig_transdc_resp-reg_C-effctor"/>
</dbReference>
<organism evidence="6 7">
    <name type="scientific">Trebonia kvetii</name>
    <dbReference type="NCBI Taxonomy" id="2480626"/>
    <lineage>
        <taxon>Bacteria</taxon>
        <taxon>Bacillati</taxon>
        <taxon>Actinomycetota</taxon>
        <taxon>Actinomycetes</taxon>
        <taxon>Streptosporangiales</taxon>
        <taxon>Treboniaceae</taxon>
        <taxon>Trebonia</taxon>
    </lineage>
</organism>
<dbReference type="EMBL" id="RPFW01000008">
    <property type="protein sequence ID" value="TVZ00892.1"/>
    <property type="molecule type" value="Genomic_DNA"/>
</dbReference>
<evidence type="ECO:0000259" key="5">
    <source>
        <dbReference type="PROSITE" id="PS50043"/>
    </source>
</evidence>
<sequence>MRPVTSEADRYQAMTQERAHRPAFSKEAAAAELRRMAAAGEVDRGAVECVLSAAGHLAPRQPAMLPAGLTAREAEVLALASSGLTTAEIASRLVISPKTADSHIQHIYAKIGCSTRGAATLFALKHHLAGDLPGITKLSAHNR</sequence>
<evidence type="ECO:0000256" key="2">
    <source>
        <dbReference type="ARBA" id="ARBA00023125"/>
    </source>
</evidence>
<dbReference type="PANTHER" id="PTHR44688:SF16">
    <property type="entry name" value="DNA-BINDING TRANSCRIPTIONAL ACTIVATOR DEVR_DOSR"/>
    <property type="match status" value="1"/>
</dbReference>
<dbReference type="PROSITE" id="PS50043">
    <property type="entry name" value="HTH_LUXR_2"/>
    <property type="match status" value="1"/>
</dbReference>
<name>A0A6P2BPE7_9ACTN</name>
<dbReference type="PRINTS" id="PR00038">
    <property type="entry name" value="HTHLUXR"/>
</dbReference>
<feature type="domain" description="HTH luxR-type" evidence="5">
    <location>
        <begin position="62"/>
        <end position="127"/>
    </location>
</feature>
<evidence type="ECO:0000313" key="6">
    <source>
        <dbReference type="EMBL" id="TVZ00892.1"/>
    </source>
</evidence>
<evidence type="ECO:0000256" key="1">
    <source>
        <dbReference type="ARBA" id="ARBA00023015"/>
    </source>
</evidence>
<protein>
    <recommendedName>
        <fullName evidence="5">HTH luxR-type domain-containing protein</fullName>
    </recommendedName>
</protein>
<dbReference type="OrthoDB" id="9802066at2"/>
<dbReference type="Gene3D" id="1.10.10.10">
    <property type="entry name" value="Winged helix-like DNA-binding domain superfamily/Winged helix DNA-binding domain"/>
    <property type="match status" value="1"/>
</dbReference>
<evidence type="ECO:0000256" key="3">
    <source>
        <dbReference type="ARBA" id="ARBA00023163"/>
    </source>
</evidence>
<gene>
    <name evidence="6" type="ORF">EAS64_36765</name>
</gene>
<accession>A0A6P2BPE7</accession>
<comment type="caution">
    <text evidence="6">The sequence shown here is derived from an EMBL/GenBank/DDBJ whole genome shotgun (WGS) entry which is preliminary data.</text>
</comment>
<dbReference type="CDD" id="cd06170">
    <property type="entry name" value="LuxR_C_like"/>
    <property type="match status" value="1"/>
</dbReference>
<dbReference type="InterPro" id="IPR000792">
    <property type="entry name" value="Tscrpt_reg_LuxR_C"/>
</dbReference>
<reference evidence="6 7" key="1">
    <citation type="submission" date="2018-11" db="EMBL/GenBank/DDBJ databases">
        <title>Trebonia kvetii gen.nov., sp.nov., a novel acidophilic actinobacterium, and proposal of the new actinobacterial family Treboniaceae fam. nov.</title>
        <authorList>
            <person name="Rapoport D."/>
            <person name="Sagova-Mareckova M."/>
            <person name="Sedlacek I."/>
            <person name="Provaznik J."/>
            <person name="Kralova S."/>
            <person name="Pavlinic D."/>
            <person name="Benes V."/>
            <person name="Kopecky J."/>
        </authorList>
    </citation>
    <scope>NUCLEOTIDE SEQUENCE [LARGE SCALE GENOMIC DNA]</scope>
    <source>
        <strain evidence="6 7">15Tr583</strain>
    </source>
</reference>
<dbReference type="AlphaFoldDB" id="A0A6P2BPE7"/>
<dbReference type="PANTHER" id="PTHR44688">
    <property type="entry name" value="DNA-BINDING TRANSCRIPTIONAL ACTIVATOR DEVR_DOSR"/>
    <property type="match status" value="1"/>
</dbReference>
<dbReference type="GO" id="GO:0006355">
    <property type="term" value="P:regulation of DNA-templated transcription"/>
    <property type="evidence" value="ECO:0007669"/>
    <property type="project" value="InterPro"/>
</dbReference>
<dbReference type="Proteomes" id="UP000460272">
    <property type="component" value="Unassembled WGS sequence"/>
</dbReference>
<proteinExistence type="predicted"/>
<keyword evidence="7" id="KW-1185">Reference proteome</keyword>
<dbReference type="SMART" id="SM00421">
    <property type="entry name" value="HTH_LUXR"/>
    <property type="match status" value="1"/>
</dbReference>
<evidence type="ECO:0000256" key="4">
    <source>
        <dbReference type="SAM" id="MobiDB-lite"/>
    </source>
</evidence>
<keyword evidence="3" id="KW-0804">Transcription</keyword>